<dbReference type="NCBIfam" id="TIGR02215">
    <property type="entry name" value="phage_chp_gp8"/>
    <property type="match status" value="1"/>
</dbReference>
<dbReference type="InterPro" id="IPR006450">
    <property type="entry name" value="Phage_HK97_gp6-like"/>
</dbReference>
<organism evidence="1 2">
    <name type="scientific">Notoacmeibacter marinus</name>
    <dbReference type="NCBI Taxonomy" id="1876515"/>
    <lineage>
        <taxon>Bacteria</taxon>
        <taxon>Pseudomonadati</taxon>
        <taxon>Pseudomonadota</taxon>
        <taxon>Alphaproteobacteria</taxon>
        <taxon>Hyphomicrobiales</taxon>
        <taxon>Notoacmeibacteraceae</taxon>
        <taxon>Notoacmeibacter</taxon>
    </lineage>
</organism>
<dbReference type="Gene3D" id="1.10.3230.30">
    <property type="entry name" value="Phage gp6-like head-tail connector protein"/>
    <property type="match status" value="1"/>
</dbReference>
<dbReference type="NCBIfam" id="TIGR01560">
    <property type="entry name" value="put_DNA_pack"/>
    <property type="match status" value="1"/>
</dbReference>
<accession>A0A231UUA6</accession>
<dbReference type="CDD" id="cd08054">
    <property type="entry name" value="gp6"/>
    <property type="match status" value="1"/>
</dbReference>
<keyword evidence="2" id="KW-1185">Reference proteome</keyword>
<dbReference type="RefSeq" id="WP_094078228.1">
    <property type="nucleotide sequence ID" value="NZ_NBYO01000003.1"/>
</dbReference>
<evidence type="ECO:0000313" key="2">
    <source>
        <dbReference type="Proteomes" id="UP000215405"/>
    </source>
</evidence>
<dbReference type="AlphaFoldDB" id="A0A231UUA6"/>
<evidence type="ECO:0008006" key="3">
    <source>
        <dbReference type="Google" id="ProtNLM"/>
    </source>
</evidence>
<evidence type="ECO:0000313" key="1">
    <source>
        <dbReference type="EMBL" id="OXS99451.1"/>
    </source>
</evidence>
<dbReference type="InterPro" id="IPR011738">
    <property type="entry name" value="Phage_CHP"/>
</dbReference>
<dbReference type="EMBL" id="NBYO01000003">
    <property type="protein sequence ID" value="OXS99451.1"/>
    <property type="molecule type" value="Genomic_DNA"/>
</dbReference>
<proteinExistence type="predicted"/>
<name>A0A231UUA6_9HYPH</name>
<comment type="caution">
    <text evidence="1">The sequence shown here is derived from an EMBL/GenBank/DDBJ whole genome shotgun (WGS) entry which is preliminary data.</text>
</comment>
<reference evidence="2" key="1">
    <citation type="journal article" date="2017" name="Int. J. Syst. Evol. Microbiol.">
        <title>Notoacmeibacter marinus gen. nov., sp. nov., isolated from the gut of a limpet and proposal of Notoacmeibacteraceae fam. nov. in the order Rhizobiales of the class Alphaproteobacteria.</title>
        <authorList>
            <person name="Huang Z."/>
            <person name="Guo F."/>
            <person name="Lai Q."/>
        </authorList>
    </citation>
    <scope>NUCLEOTIDE SEQUENCE [LARGE SCALE GENOMIC DNA]</scope>
    <source>
        <strain evidence="2">XMTR2A4</strain>
    </source>
</reference>
<sequence>MALFRTAGPEPEPISLADAKAHLRVDHDTEDELIAALIVMAREVTERRCSLVLGRQNWRLTCDAVCTAEPTLLPLHPVRAIDAVTVYDEFGVARALDVESYRLCGNRRPASVAFRTLPTAVDMENGVEIDIAAGFDADDIPAPLRQAMMLLIGQGYETRGGFSASEQPVAVPQGYEVLVQPFRLVRI</sequence>
<protein>
    <recommendedName>
        <fullName evidence="3">Phage gp6-like head-tail connector protein</fullName>
    </recommendedName>
</protein>
<dbReference type="Pfam" id="PF05135">
    <property type="entry name" value="Phage_connect_1"/>
    <property type="match status" value="1"/>
</dbReference>
<dbReference type="Proteomes" id="UP000215405">
    <property type="component" value="Unassembled WGS sequence"/>
</dbReference>
<gene>
    <name evidence="1" type="ORF">B7H23_14960</name>
</gene>
<dbReference type="InterPro" id="IPR021146">
    <property type="entry name" value="Phage_gp6-like_head-tail"/>
</dbReference>